<reference evidence="1" key="1">
    <citation type="submission" date="2014-09" db="EMBL/GenBank/DDBJ databases">
        <authorList>
            <person name="Magalhaes I.L.F."/>
            <person name="Oliveira U."/>
            <person name="Santos F.R."/>
            <person name="Vidigal T.H.D.A."/>
            <person name="Brescovit A.D."/>
            <person name="Santos A.J."/>
        </authorList>
    </citation>
    <scope>NUCLEOTIDE SEQUENCE</scope>
    <source>
        <tissue evidence="1">Shoot tissue taken approximately 20 cm above the soil surface</tissue>
    </source>
</reference>
<accession>A0A0A9ET69</accession>
<name>A0A0A9ET69_ARUDO</name>
<evidence type="ECO:0000313" key="1">
    <source>
        <dbReference type="EMBL" id="JAE01066.1"/>
    </source>
</evidence>
<dbReference type="EMBL" id="GBRH01196830">
    <property type="protein sequence ID" value="JAE01066.1"/>
    <property type="molecule type" value="Transcribed_RNA"/>
</dbReference>
<proteinExistence type="predicted"/>
<protein>
    <submittedName>
        <fullName evidence="1">Uncharacterized protein</fullName>
    </submittedName>
</protein>
<reference evidence="1" key="2">
    <citation type="journal article" date="2015" name="Data Brief">
        <title>Shoot transcriptome of the giant reed, Arundo donax.</title>
        <authorList>
            <person name="Barrero R.A."/>
            <person name="Guerrero F.D."/>
            <person name="Moolhuijzen P."/>
            <person name="Goolsby J.A."/>
            <person name="Tidwell J."/>
            <person name="Bellgard S.E."/>
            <person name="Bellgard M.I."/>
        </authorList>
    </citation>
    <scope>NUCLEOTIDE SEQUENCE</scope>
    <source>
        <tissue evidence="1">Shoot tissue taken approximately 20 cm above the soil surface</tissue>
    </source>
</reference>
<organism evidence="1">
    <name type="scientific">Arundo donax</name>
    <name type="common">Giant reed</name>
    <name type="synonym">Donax arundinaceus</name>
    <dbReference type="NCBI Taxonomy" id="35708"/>
    <lineage>
        <taxon>Eukaryota</taxon>
        <taxon>Viridiplantae</taxon>
        <taxon>Streptophyta</taxon>
        <taxon>Embryophyta</taxon>
        <taxon>Tracheophyta</taxon>
        <taxon>Spermatophyta</taxon>
        <taxon>Magnoliopsida</taxon>
        <taxon>Liliopsida</taxon>
        <taxon>Poales</taxon>
        <taxon>Poaceae</taxon>
        <taxon>PACMAD clade</taxon>
        <taxon>Arundinoideae</taxon>
        <taxon>Arundineae</taxon>
        <taxon>Arundo</taxon>
    </lineage>
</organism>
<sequence length="30" mass="3515">MKKTFLCIKEMFFTNQTRGSISYLCTVVQP</sequence>
<dbReference type="AlphaFoldDB" id="A0A0A9ET69"/>